<dbReference type="Proteomes" id="UP001165190">
    <property type="component" value="Unassembled WGS sequence"/>
</dbReference>
<dbReference type="PANTHER" id="PTHR33116:SF75">
    <property type="entry name" value="RIBONUCLEASE H PROTEIN"/>
    <property type="match status" value="1"/>
</dbReference>
<dbReference type="Pfam" id="PF13966">
    <property type="entry name" value="zf-RVT"/>
    <property type="match status" value="1"/>
</dbReference>
<sequence>MWQPILDKFSSRLEGWSGKLLSIAGRLCLIKSVLCSLPIYYLGMFLMPNSVADKLNSLIAKFLWGPNSNRPIHWIKWNNLVKPKEHGGLGFFDLRLKNRALLNKWIWRYSVEPDSLWRKIIDAKYDYEQSNLVPKPITNRYSSRVWRNILLPLQNSNDLFSSNLCFVLGDGKAIQFWDDYWTEVPSLRQAFPRIFSIALRKRGCIADFGSLVAGKWEWSIELRRTLFDWEVNMWSDFVDTIDRAAKYHADRDCLRWSGSTHGFYKPKDYCVLVAKLGNVDNNPIWKLIWQNLAPPKVEIFLWRAVQNRILTCFELGKRGISGLGNSLCPFCVANTETSDHLLCQCIFTWQVWQKWCHV</sequence>
<keyword evidence="3" id="KW-1185">Reference proteome</keyword>
<reference evidence="2" key="1">
    <citation type="submission" date="2023-05" db="EMBL/GenBank/DDBJ databases">
        <title>Genome and transcriptome analyses reveal genes involved in the formation of fine ridges on petal epidermal cells in Hibiscus trionum.</title>
        <authorList>
            <person name="Koshimizu S."/>
            <person name="Masuda S."/>
            <person name="Ishii T."/>
            <person name="Shirasu K."/>
            <person name="Hoshino A."/>
            <person name="Arita M."/>
        </authorList>
    </citation>
    <scope>NUCLEOTIDE SEQUENCE</scope>
    <source>
        <strain evidence="2">Hamamatsu line</strain>
    </source>
</reference>
<evidence type="ECO:0000313" key="2">
    <source>
        <dbReference type="EMBL" id="GMJ04569.1"/>
    </source>
</evidence>
<comment type="caution">
    <text evidence="2">The sequence shown here is derived from an EMBL/GenBank/DDBJ whole genome shotgun (WGS) entry which is preliminary data.</text>
</comment>
<organism evidence="2 3">
    <name type="scientific">Hibiscus trionum</name>
    <name type="common">Flower of an hour</name>
    <dbReference type="NCBI Taxonomy" id="183268"/>
    <lineage>
        <taxon>Eukaryota</taxon>
        <taxon>Viridiplantae</taxon>
        <taxon>Streptophyta</taxon>
        <taxon>Embryophyta</taxon>
        <taxon>Tracheophyta</taxon>
        <taxon>Spermatophyta</taxon>
        <taxon>Magnoliopsida</taxon>
        <taxon>eudicotyledons</taxon>
        <taxon>Gunneridae</taxon>
        <taxon>Pentapetalae</taxon>
        <taxon>rosids</taxon>
        <taxon>malvids</taxon>
        <taxon>Malvales</taxon>
        <taxon>Malvaceae</taxon>
        <taxon>Malvoideae</taxon>
        <taxon>Hibiscus</taxon>
    </lineage>
</organism>
<dbReference type="OrthoDB" id="1002578at2759"/>
<evidence type="ECO:0000313" key="3">
    <source>
        <dbReference type="Proteomes" id="UP001165190"/>
    </source>
</evidence>
<proteinExistence type="predicted"/>
<accession>A0A9W7MJR2</accession>
<dbReference type="InterPro" id="IPR026960">
    <property type="entry name" value="RVT-Znf"/>
</dbReference>
<feature type="domain" description="Reverse transcriptase zinc-binding" evidence="1">
    <location>
        <begin position="280"/>
        <end position="352"/>
    </location>
</feature>
<evidence type="ECO:0000259" key="1">
    <source>
        <dbReference type="Pfam" id="PF13966"/>
    </source>
</evidence>
<gene>
    <name evidence="2" type="ORF">HRI_004126100</name>
</gene>
<name>A0A9W7MJR2_HIBTR</name>
<dbReference type="EMBL" id="BSYR01000040">
    <property type="protein sequence ID" value="GMJ04569.1"/>
    <property type="molecule type" value="Genomic_DNA"/>
</dbReference>
<dbReference type="AlphaFoldDB" id="A0A9W7MJR2"/>
<protein>
    <recommendedName>
        <fullName evidence="1">Reverse transcriptase zinc-binding domain-containing protein</fullName>
    </recommendedName>
</protein>
<dbReference type="PANTHER" id="PTHR33116">
    <property type="entry name" value="REVERSE TRANSCRIPTASE ZINC-BINDING DOMAIN-CONTAINING PROTEIN-RELATED-RELATED"/>
    <property type="match status" value="1"/>
</dbReference>